<dbReference type="Proteomes" id="UP000008553">
    <property type="component" value="Unassembled WGS sequence"/>
</dbReference>
<reference evidence="1 2" key="1">
    <citation type="journal article" date="2002" name="Nature">
        <title>Genome sequence and comparative analysis of the model rodent malaria parasite Plasmodium yoelii yoelii.</title>
        <authorList>
            <person name="Carlton J.M."/>
            <person name="Angiuoli S.V."/>
            <person name="Suh B.B."/>
            <person name="Kooij T.W."/>
            <person name="Pertea M."/>
            <person name="Silva J.C."/>
            <person name="Ermolaeva M.D."/>
            <person name="Allen J.E."/>
            <person name="Selengut J.D."/>
            <person name="Koo H.L."/>
            <person name="Peterson J.D."/>
            <person name="Pop M."/>
            <person name="Kosack D.S."/>
            <person name="Shumway M.F."/>
            <person name="Bidwell S.L."/>
            <person name="Shallom S.J."/>
            <person name="van Aken S.E."/>
            <person name="Riedmuller S.B."/>
            <person name="Feldblyum T.V."/>
            <person name="Cho J.K."/>
            <person name="Quackenbush J."/>
            <person name="Sedegah M."/>
            <person name="Shoaibi A."/>
            <person name="Cummings L.M."/>
            <person name="Florens L."/>
            <person name="Yates J.R."/>
            <person name="Raine J.D."/>
            <person name="Sinden R.E."/>
            <person name="Harris M.A."/>
            <person name="Cunningham D.A."/>
            <person name="Preiser P.R."/>
            <person name="Bergman L.W."/>
            <person name="Vaidya A.B."/>
            <person name="van Lin L.H."/>
            <person name="Janse C.J."/>
            <person name="Waters A.P."/>
            <person name="Smith H.O."/>
            <person name="White O.R."/>
            <person name="Salzberg S.L."/>
            <person name="Venter J.C."/>
            <person name="Fraser C.M."/>
            <person name="Hoffman S.L."/>
            <person name="Gardner M.J."/>
            <person name="Carucci D.J."/>
        </authorList>
    </citation>
    <scope>NUCLEOTIDE SEQUENCE [LARGE SCALE GENOMIC DNA]</scope>
    <source>
        <strain evidence="1 2">17XNL</strain>
    </source>
</reference>
<dbReference type="InParanoid" id="Q7RIW6"/>
<evidence type="ECO:0000313" key="2">
    <source>
        <dbReference type="Proteomes" id="UP000008553"/>
    </source>
</evidence>
<dbReference type="EMBL" id="AABL01001008">
    <property type="protein sequence ID" value="EAA15218.1"/>
    <property type="molecule type" value="Genomic_DNA"/>
</dbReference>
<sequence>MYTYLLYAFEYNYSPACNLCVVPYPPP</sequence>
<keyword evidence="2" id="KW-1185">Reference proteome</keyword>
<protein>
    <submittedName>
        <fullName evidence="1">Uncharacterized protein</fullName>
    </submittedName>
</protein>
<organism evidence="1 2">
    <name type="scientific">Plasmodium yoelii yoelii</name>
    <dbReference type="NCBI Taxonomy" id="73239"/>
    <lineage>
        <taxon>Eukaryota</taxon>
        <taxon>Sar</taxon>
        <taxon>Alveolata</taxon>
        <taxon>Apicomplexa</taxon>
        <taxon>Aconoidasida</taxon>
        <taxon>Haemosporida</taxon>
        <taxon>Plasmodiidae</taxon>
        <taxon>Plasmodium</taxon>
        <taxon>Plasmodium (Vinckeia)</taxon>
    </lineage>
</organism>
<dbReference type="AlphaFoldDB" id="Q7RIW6"/>
<accession>Q7RIW6</accession>
<dbReference type="PaxDb" id="73239-Q7RIW6"/>
<evidence type="ECO:0000313" key="1">
    <source>
        <dbReference type="EMBL" id="EAA15218.1"/>
    </source>
</evidence>
<feature type="non-terminal residue" evidence="1">
    <location>
        <position position="27"/>
    </location>
</feature>
<gene>
    <name evidence="1" type="ORF">PY03500</name>
</gene>
<comment type="caution">
    <text evidence="1">The sequence shown here is derived from an EMBL/GenBank/DDBJ whole genome shotgun (WGS) entry which is preliminary data.</text>
</comment>
<name>Q7RIW6_PLAYO</name>
<proteinExistence type="predicted"/>